<sequence length="108" mass="11592">AQVEGMYGNNLSHDLVPLKHSMPFSPILDTPGLLAWDPIRWVAAARATRDASINFTTTYLKSITTLNQPTSPDTVADALISLSKGAAFLSINATPFNLASTLVTENHP</sequence>
<evidence type="ECO:0000313" key="2">
    <source>
        <dbReference type="Proteomes" id="UP000799755"/>
    </source>
</evidence>
<dbReference type="EMBL" id="MU003529">
    <property type="protein sequence ID" value="KAF2465632.1"/>
    <property type="molecule type" value="Genomic_DNA"/>
</dbReference>
<feature type="non-terminal residue" evidence="1">
    <location>
        <position position="1"/>
    </location>
</feature>
<protein>
    <submittedName>
        <fullName evidence="1">Uncharacterized protein</fullName>
    </submittedName>
</protein>
<dbReference type="Proteomes" id="UP000799755">
    <property type="component" value="Unassembled WGS sequence"/>
</dbReference>
<reference evidence="1" key="1">
    <citation type="journal article" date="2020" name="Stud. Mycol.">
        <title>101 Dothideomycetes genomes: a test case for predicting lifestyles and emergence of pathogens.</title>
        <authorList>
            <person name="Haridas S."/>
            <person name="Albert R."/>
            <person name="Binder M."/>
            <person name="Bloem J."/>
            <person name="Labutti K."/>
            <person name="Salamov A."/>
            <person name="Andreopoulos B."/>
            <person name="Baker S."/>
            <person name="Barry K."/>
            <person name="Bills G."/>
            <person name="Bluhm B."/>
            <person name="Cannon C."/>
            <person name="Castanera R."/>
            <person name="Culley D."/>
            <person name="Daum C."/>
            <person name="Ezra D."/>
            <person name="Gonzalez J."/>
            <person name="Henrissat B."/>
            <person name="Kuo A."/>
            <person name="Liang C."/>
            <person name="Lipzen A."/>
            <person name="Lutzoni F."/>
            <person name="Magnuson J."/>
            <person name="Mondo S."/>
            <person name="Nolan M."/>
            <person name="Ohm R."/>
            <person name="Pangilinan J."/>
            <person name="Park H.-J."/>
            <person name="Ramirez L."/>
            <person name="Alfaro M."/>
            <person name="Sun H."/>
            <person name="Tritt A."/>
            <person name="Yoshinaga Y."/>
            <person name="Zwiers L.-H."/>
            <person name="Turgeon B."/>
            <person name="Goodwin S."/>
            <person name="Spatafora J."/>
            <person name="Crous P."/>
            <person name="Grigoriev I."/>
        </authorList>
    </citation>
    <scope>NUCLEOTIDE SEQUENCE</scope>
    <source>
        <strain evidence="1">ATCC 200398</strain>
    </source>
</reference>
<name>A0ACB6QFF0_9PLEO</name>
<comment type="caution">
    <text evidence="1">The sequence shown here is derived from an EMBL/GenBank/DDBJ whole genome shotgun (WGS) entry which is preliminary data.</text>
</comment>
<accession>A0ACB6QFF0</accession>
<proteinExistence type="predicted"/>
<organism evidence="1 2">
    <name type="scientific">Lindgomyces ingoldianus</name>
    <dbReference type="NCBI Taxonomy" id="673940"/>
    <lineage>
        <taxon>Eukaryota</taxon>
        <taxon>Fungi</taxon>
        <taxon>Dikarya</taxon>
        <taxon>Ascomycota</taxon>
        <taxon>Pezizomycotina</taxon>
        <taxon>Dothideomycetes</taxon>
        <taxon>Pleosporomycetidae</taxon>
        <taxon>Pleosporales</taxon>
        <taxon>Lindgomycetaceae</taxon>
        <taxon>Lindgomyces</taxon>
    </lineage>
</organism>
<evidence type="ECO:0000313" key="1">
    <source>
        <dbReference type="EMBL" id="KAF2465632.1"/>
    </source>
</evidence>
<gene>
    <name evidence="1" type="ORF">BDR25DRAFT_239443</name>
</gene>
<keyword evidence="2" id="KW-1185">Reference proteome</keyword>